<evidence type="ECO:0000256" key="5">
    <source>
        <dbReference type="ARBA" id="ARBA00023136"/>
    </source>
</evidence>
<evidence type="ECO:0000256" key="6">
    <source>
        <dbReference type="RuleBase" id="RU361218"/>
    </source>
</evidence>
<evidence type="ECO:0000313" key="7">
    <source>
        <dbReference type="EMBL" id="OWF54675.1"/>
    </source>
</evidence>
<dbReference type="InterPro" id="IPR018499">
    <property type="entry name" value="Tetraspanin/Peripherin"/>
</dbReference>
<dbReference type="Proteomes" id="UP000242188">
    <property type="component" value="Unassembled WGS sequence"/>
</dbReference>
<evidence type="ECO:0000256" key="1">
    <source>
        <dbReference type="ARBA" id="ARBA00004141"/>
    </source>
</evidence>
<evidence type="ECO:0000256" key="3">
    <source>
        <dbReference type="ARBA" id="ARBA00022692"/>
    </source>
</evidence>
<dbReference type="Pfam" id="PF00335">
    <property type="entry name" value="Tetraspanin"/>
    <property type="match status" value="1"/>
</dbReference>
<dbReference type="PRINTS" id="PR00259">
    <property type="entry name" value="TMFOUR"/>
</dbReference>
<dbReference type="PANTHER" id="PTHR19282:SF534">
    <property type="entry name" value="TETRASPANIN FAMILY-RELATED"/>
    <property type="match status" value="1"/>
</dbReference>
<proteinExistence type="inferred from homology"/>
<sequence length="283" mass="30329">MGCSKCYLIVFNTIFLFFGGGCLAGGIFILLDKSEILVLTRSATSSLNADDVVTPSLLESAAYAFIGLGGFVFITALMGFCGACCENNKCLIIYIVIVVTIMLGQGTAVVLSIVYKDQFDTYARDNLKTLQQSRYKGPYDTSDIVSLAFDVVHIYFQCCGVDTGAEYASISNWNTSYAYDAGGGSYVVGVATIPATCCEFSDTALFPSDITGFLNSMTNNTCPVTQASSYYSTGCYEAIKERFSQYFNIVIGVGAGIGGLELLGVIAACCLIKKDKDNDEKDD</sequence>
<feature type="transmembrane region" description="Helical" evidence="6">
    <location>
        <begin position="91"/>
        <end position="115"/>
    </location>
</feature>
<keyword evidence="5 6" id="KW-0472">Membrane</keyword>
<reference evidence="7 8" key="1">
    <citation type="journal article" date="2017" name="Nat. Ecol. Evol.">
        <title>Scallop genome provides insights into evolution of bilaterian karyotype and development.</title>
        <authorList>
            <person name="Wang S."/>
            <person name="Zhang J."/>
            <person name="Jiao W."/>
            <person name="Li J."/>
            <person name="Xun X."/>
            <person name="Sun Y."/>
            <person name="Guo X."/>
            <person name="Huan P."/>
            <person name="Dong B."/>
            <person name="Zhang L."/>
            <person name="Hu X."/>
            <person name="Sun X."/>
            <person name="Wang J."/>
            <person name="Zhao C."/>
            <person name="Wang Y."/>
            <person name="Wang D."/>
            <person name="Huang X."/>
            <person name="Wang R."/>
            <person name="Lv J."/>
            <person name="Li Y."/>
            <person name="Zhang Z."/>
            <person name="Liu B."/>
            <person name="Lu W."/>
            <person name="Hui Y."/>
            <person name="Liang J."/>
            <person name="Zhou Z."/>
            <person name="Hou R."/>
            <person name="Li X."/>
            <person name="Liu Y."/>
            <person name="Li H."/>
            <person name="Ning X."/>
            <person name="Lin Y."/>
            <person name="Zhao L."/>
            <person name="Xing Q."/>
            <person name="Dou J."/>
            <person name="Li Y."/>
            <person name="Mao J."/>
            <person name="Guo H."/>
            <person name="Dou H."/>
            <person name="Li T."/>
            <person name="Mu C."/>
            <person name="Jiang W."/>
            <person name="Fu Q."/>
            <person name="Fu X."/>
            <person name="Miao Y."/>
            <person name="Liu J."/>
            <person name="Yu Q."/>
            <person name="Li R."/>
            <person name="Liao H."/>
            <person name="Li X."/>
            <person name="Kong Y."/>
            <person name="Jiang Z."/>
            <person name="Chourrout D."/>
            <person name="Li R."/>
            <person name="Bao Z."/>
        </authorList>
    </citation>
    <scope>NUCLEOTIDE SEQUENCE [LARGE SCALE GENOMIC DNA]</scope>
    <source>
        <strain evidence="7 8">PY_sf001</strain>
    </source>
</reference>
<dbReference type="EMBL" id="NEDP02000942">
    <property type="protein sequence ID" value="OWF54675.1"/>
    <property type="molecule type" value="Genomic_DNA"/>
</dbReference>
<feature type="transmembrane region" description="Helical" evidence="6">
    <location>
        <begin position="246"/>
        <end position="272"/>
    </location>
</feature>
<organism evidence="7 8">
    <name type="scientific">Mizuhopecten yessoensis</name>
    <name type="common">Japanese scallop</name>
    <name type="synonym">Patinopecten yessoensis</name>
    <dbReference type="NCBI Taxonomy" id="6573"/>
    <lineage>
        <taxon>Eukaryota</taxon>
        <taxon>Metazoa</taxon>
        <taxon>Spiralia</taxon>
        <taxon>Lophotrochozoa</taxon>
        <taxon>Mollusca</taxon>
        <taxon>Bivalvia</taxon>
        <taxon>Autobranchia</taxon>
        <taxon>Pteriomorphia</taxon>
        <taxon>Pectinida</taxon>
        <taxon>Pectinoidea</taxon>
        <taxon>Pectinidae</taxon>
        <taxon>Mizuhopecten</taxon>
    </lineage>
</organism>
<gene>
    <name evidence="7" type="ORF">KP79_PYT04398</name>
</gene>
<feature type="transmembrane region" description="Helical" evidence="6">
    <location>
        <begin position="7"/>
        <end position="31"/>
    </location>
</feature>
<dbReference type="SUPFAM" id="SSF48652">
    <property type="entry name" value="Tetraspanin"/>
    <property type="match status" value="1"/>
</dbReference>
<dbReference type="GO" id="GO:0005886">
    <property type="term" value="C:plasma membrane"/>
    <property type="evidence" value="ECO:0007669"/>
    <property type="project" value="TreeGrafter"/>
</dbReference>
<accession>A0A210R1A8</accession>
<comment type="caution">
    <text evidence="7">The sequence shown here is derived from an EMBL/GenBank/DDBJ whole genome shotgun (WGS) entry which is preliminary data.</text>
</comment>
<dbReference type="AlphaFoldDB" id="A0A210R1A8"/>
<dbReference type="PROSITE" id="PS51257">
    <property type="entry name" value="PROKAR_LIPOPROTEIN"/>
    <property type="match status" value="1"/>
</dbReference>
<evidence type="ECO:0000313" key="8">
    <source>
        <dbReference type="Proteomes" id="UP000242188"/>
    </source>
</evidence>
<comment type="similarity">
    <text evidence="2 6">Belongs to the tetraspanin (TM4SF) family.</text>
</comment>
<dbReference type="PANTHER" id="PTHR19282">
    <property type="entry name" value="TETRASPANIN"/>
    <property type="match status" value="1"/>
</dbReference>
<dbReference type="InterPro" id="IPR000301">
    <property type="entry name" value="Tetraspanin_animals"/>
</dbReference>
<keyword evidence="3 6" id="KW-0812">Transmembrane</keyword>
<evidence type="ECO:0000256" key="4">
    <source>
        <dbReference type="ARBA" id="ARBA00022989"/>
    </source>
</evidence>
<dbReference type="OrthoDB" id="6254918at2759"/>
<feature type="transmembrane region" description="Helical" evidence="6">
    <location>
        <begin position="61"/>
        <end position="84"/>
    </location>
</feature>
<evidence type="ECO:0000256" key="2">
    <source>
        <dbReference type="ARBA" id="ARBA00006840"/>
    </source>
</evidence>
<dbReference type="InterPro" id="IPR008952">
    <property type="entry name" value="Tetraspanin_EC2_sf"/>
</dbReference>
<comment type="subcellular location">
    <subcellularLocation>
        <location evidence="1 6">Membrane</location>
        <topology evidence="1 6">Multi-pass membrane protein</topology>
    </subcellularLocation>
</comment>
<name>A0A210R1A8_MIZYE</name>
<keyword evidence="8" id="KW-1185">Reference proteome</keyword>
<dbReference type="Gene3D" id="1.10.1450.10">
    <property type="entry name" value="Tetraspanin"/>
    <property type="match status" value="1"/>
</dbReference>
<protein>
    <recommendedName>
        <fullName evidence="6">Tetraspanin</fullName>
    </recommendedName>
</protein>
<dbReference type="PIRSF" id="PIRSF002419">
    <property type="entry name" value="Tetraspanin"/>
    <property type="match status" value="1"/>
</dbReference>
<keyword evidence="4 6" id="KW-1133">Transmembrane helix</keyword>